<proteinExistence type="predicted"/>
<accession>A0A9N8DV76</accession>
<name>A0A9N8DV76_9STRA</name>
<dbReference type="Gene3D" id="3.80.10.10">
    <property type="entry name" value="Ribonuclease Inhibitor"/>
    <property type="match status" value="1"/>
</dbReference>
<gene>
    <name evidence="1" type="ORF">SEMRO_386_G131850.3</name>
</gene>
<comment type="caution">
    <text evidence="1">The sequence shown here is derived from an EMBL/GenBank/DDBJ whole genome shotgun (WGS) entry which is preliminary data.</text>
</comment>
<evidence type="ECO:0008006" key="3">
    <source>
        <dbReference type="Google" id="ProtNLM"/>
    </source>
</evidence>
<dbReference type="SUPFAM" id="SSF52047">
    <property type="entry name" value="RNI-like"/>
    <property type="match status" value="1"/>
</dbReference>
<evidence type="ECO:0000313" key="1">
    <source>
        <dbReference type="EMBL" id="CAB9509346.1"/>
    </source>
</evidence>
<evidence type="ECO:0000313" key="2">
    <source>
        <dbReference type="Proteomes" id="UP001153069"/>
    </source>
</evidence>
<dbReference type="CDD" id="cd17039">
    <property type="entry name" value="Ubl_ubiquitin_like"/>
    <property type="match status" value="1"/>
</dbReference>
<organism evidence="1 2">
    <name type="scientific">Seminavis robusta</name>
    <dbReference type="NCBI Taxonomy" id="568900"/>
    <lineage>
        <taxon>Eukaryota</taxon>
        <taxon>Sar</taxon>
        <taxon>Stramenopiles</taxon>
        <taxon>Ochrophyta</taxon>
        <taxon>Bacillariophyta</taxon>
        <taxon>Bacillariophyceae</taxon>
        <taxon>Bacillariophycidae</taxon>
        <taxon>Naviculales</taxon>
        <taxon>Naviculaceae</taxon>
        <taxon>Seminavis</taxon>
    </lineage>
</organism>
<dbReference type="EMBL" id="CAICTM010000385">
    <property type="protein sequence ID" value="CAB9509346.1"/>
    <property type="molecule type" value="Genomic_DNA"/>
</dbReference>
<keyword evidence="2" id="KW-1185">Reference proteome</keyword>
<dbReference type="AlphaFoldDB" id="A0A9N8DV76"/>
<dbReference type="OrthoDB" id="408100at2759"/>
<dbReference type="InterPro" id="IPR032675">
    <property type="entry name" value="LRR_dom_sf"/>
</dbReference>
<dbReference type="Proteomes" id="UP001153069">
    <property type="component" value="Unassembled WGS sequence"/>
</dbReference>
<sequence>MEGDDICCVVLLQDGIPSTSLPSLTLPRTATIAQWKEAIRKQGADLALDIPVDSQRLFLDPHGQNVYAEDDTTAIESFTALLRRRVFKDPTSEHELWAYLFYEQVPVVVYTQATTLENNRREWQSHQFRMHRCAFVEELHDRIEERLCVPKHKQMLYWKTRLLKPEKREYSYVQDSGYFSFKKTTLKDYVKDHEERVFYLMPFTATINTMTGARIQIGYQTVSDNLQDLRRRLAEEGFDIDENGAPVKIPLEEQQLFLRGTRLANDDNMPMEELQQKSQLSEGAPLVLHLVQSRQTHGFEMCLDYKEKFCRIHKAEYRAITLQQLHALACEVTVRCCREAWKSTNTGKPLQPEDVTLYDLVHYVVYPSTTKHKCSYVELVASEPQKPRWLASHWWGGTFFHLVSCLTRHALDRDMKIDDPTACYWICAFAMNQHNLEEELNTSEPQDPKSYLQNSPFYRAIQLAEGTVSILDTQATCYSRIWCAFEISIATDRENHLYDIYTVTGGPNSRGVGLADATEHRDWWSLQKQLRRQQDFPLAICQSGLHVRLESAEASVAEDKSRILQYLCMRGQSGGSSVWSTSASDPPSTHPAFDMVNARLHCKFAISTYRYALDQGIDLECYRSALSNNRELRSLSMSFAGCLPFKQEALHFVASLPSQLLQKLELDYSEIGFETADQFALGLGDLSALKTFILVIRSKKGSKYKCSKCLFQELARICSLMELDLDLEGCDNQHTIDDLALLSNLSSLRLRLTHPSNLQLISRMASLETLHLQLEALDTLETIDSLGRAMTGLIEMHLQLKYCNNLNSLQGLASLSTLKLRRLDFKLDLCGSKIKTLHGLEQLPSNLHHFGLSLKDEWYYNRPLAMDDLASALGTQPDLQSLYLDFRECNLPCLEPLGELLSRPSSKVADLTVLILSCSGKGASFKRVQSFWRRVARNSSNIQQLKLWFLDNLGTSFSAQTVETLRNQLRKWASQEVKEALSKKIPLVSWDRIIR</sequence>
<reference evidence="1" key="1">
    <citation type="submission" date="2020-06" db="EMBL/GenBank/DDBJ databases">
        <authorList>
            <consortium name="Plant Systems Biology data submission"/>
        </authorList>
    </citation>
    <scope>NUCLEOTIDE SEQUENCE</scope>
    <source>
        <strain evidence="1">D6</strain>
    </source>
</reference>
<protein>
    <recommendedName>
        <fullName evidence="3">Ubiquitin-like domain-containing protein</fullName>
    </recommendedName>
</protein>